<gene>
    <name evidence="1" type="ORF">NC653_001539</name>
</gene>
<comment type="caution">
    <text evidence="1">The sequence shown here is derived from an EMBL/GenBank/DDBJ whole genome shotgun (WGS) entry which is preliminary data.</text>
</comment>
<accession>A0AAD6RLD9</accession>
<organism evidence="1 2">
    <name type="scientific">Populus alba x Populus x berolinensis</name>
    <dbReference type="NCBI Taxonomy" id="444605"/>
    <lineage>
        <taxon>Eukaryota</taxon>
        <taxon>Viridiplantae</taxon>
        <taxon>Streptophyta</taxon>
        <taxon>Embryophyta</taxon>
        <taxon>Tracheophyta</taxon>
        <taxon>Spermatophyta</taxon>
        <taxon>Magnoliopsida</taxon>
        <taxon>eudicotyledons</taxon>
        <taxon>Gunneridae</taxon>
        <taxon>Pentapetalae</taxon>
        <taxon>rosids</taxon>
        <taxon>fabids</taxon>
        <taxon>Malpighiales</taxon>
        <taxon>Salicaceae</taxon>
        <taxon>Saliceae</taxon>
        <taxon>Populus</taxon>
    </lineage>
</organism>
<name>A0AAD6RLD9_9ROSI</name>
<sequence length="97" mass="11262">MLGSDLIKPIARNGCHESHFSCKHDFCLISSRLIHILVYYLQFTFNKELMQPQEKYSSSHNFPFGVMHQNNILLSDLHCFLNTSSSSSFYLLLCFLI</sequence>
<dbReference type="AlphaFoldDB" id="A0AAD6RLD9"/>
<evidence type="ECO:0000313" key="2">
    <source>
        <dbReference type="Proteomes" id="UP001164929"/>
    </source>
</evidence>
<dbReference type="EMBL" id="JAQIZT010000001">
    <property type="protein sequence ID" value="KAJ7011144.1"/>
    <property type="molecule type" value="Genomic_DNA"/>
</dbReference>
<dbReference type="Proteomes" id="UP001164929">
    <property type="component" value="Chromosome 1"/>
</dbReference>
<evidence type="ECO:0000313" key="1">
    <source>
        <dbReference type="EMBL" id="KAJ7011144.1"/>
    </source>
</evidence>
<protein>
    <submittedName>
        <fullName evidence="1">Uncharacterized protein</fullName>
    </submittedName>
</protein>
<proteinExistence type="predicted"/>
<keyword evidence="2" id="KW-1185">Reference proteome</keyword>
<reference evidence="1 2" key="1">
    <citation type="journal article" date="2023" name="Mol. Ecol. Resour.">
        <title>Chromosome-level genome assembly of a triploid poplar Populus alba 'Berolinensis'.</title>
        <authorList>
            <person name="Chen S."/>
            <person name="Yu Y."/>
            <person name="Wang X."/>
            <person name="Wang S."/>
            <person name="Zhang T."/>
            <person name="Zhou Y."/>
            <person name="He R."/>
            <person name="Meng N."/>
            <person name="Wang Y."/>
            <person name="Liu W."/>
            <person name="Liu Z."/>
            <person name="Liu J."/>
            <person name="Guo Q."/>
            <person name="Huang H."/>
            <person name="Sederoff R.R."/>
            <person name="Wang G."/>
            <person name="Qu G."/>
            <person name="Chen S."/>
        </authorList>
    </citation>
    <scope>NUCLEOTIDE SEQUENCE [LARGE SCALE GENOMIC DNA]</scope>
    <source>
        <strain evidence="1">SC-2020</strain>
    </source>
</reference>